<dbReference type="InterPro" id="IPR056906">
    <property type="entry name" value="ORF2/G2P_dom"/>
</dbReference>
<gene>
    <name evidence="2" type="primary">ORFzc2</name>
</gene>
<protein>
    <recommendedName>
        <fullName evidence="1">Replication-associated protein ORF2/G2P domain-containing protein</fullName>
    </recommendedName>
</protein>
<sequence>MITLTYPSNYPMDGRVCKSHMNRLLTHIRSDYKGLKYVWFMEFQARGAPHFHIFTTCPLPGRTYISPLWYHIVNSGDPQLFTSGTQVKPLKNSKKAIRYAIAYANKATQKLTPEQFNNVGRFWGSSHKLTQDILELEDISIRQMQHLRGNYLASFSGKGRLDRMNCYFWGGTLGSCGLPRLLR</sequence>
<keyword evidence="2" id="KW-0496">Mitochondrion</keyword>
<proteinExistence type="predicted"/>
<dbReference type="AlphaFoldDB" id="A0A6N0GXN1"/>
<organism evidence="2">
    <name type="scientific">Zygnema circumcarinatum</name>
    <name type="common">Green alga</name>
    <dbReference type="NCBI Taxonomy" id="35869"/>
    <lineage>
        <taxon>Eukaryota</taxon>
        <taxon>Viridiplantae</taxon>
        <taxon>Streptophyta</taxon>
        <taxon>Zygnematophyceae</taxon>
        <taxon>Zygnematophycidae</taxon>
        <taxon>Zygnematales</taxon>
        <taxon>Zygnemataceae</taxon>
        <taxon>Zygnema</taxon>
    </lineage>
</organism>
<evidence type="ECO:0000313" key="2">
    <source>
        <dbReference type="EMBL" id="QKQ14706.1"/>
    </source>
</evidence>
<evidence type="ECO:0000259" key="1">
    <source>
        <dbReference type="Pfam" id="PF23343"/>
    </source>
</evidence>
<dbReference type="Pfam" id="PF23343">
    <property type="entry name" value="REP_ORF2-G2P"/>
    <property type="match status" value="1"/>
</dbReference>
<feature type="domain" description="Replication-associated protein ORF2/G2P" evidence="1">
    <location>
        <begin position="1"/>
        <end position="107"/>
    </location>
</feature>
<reference evidence="2" key="1">
    <citation type="journal article" date="2020" name="J. Exp. Bot.">
        <title>Zygnema circumcarinatum UTEX 1559 chloroplast and mitochondrial genomes provide insight into land plant evolution.</title>
        <authorList>
            <person name="Orton L.M."/>
            <person name="Fitzek E."/>
            <person name="Feng X."/>
            <person name="Grayburn W.S."/>
            <person name="Mower J.P."/>
            <person name="Liu K."/>
            <person name="Zhang C."/>
            <person name="Duvall M.R."/>
            <person name="Yin Y."/>
        </authorList>
    </citation>
    <scope>NUCLEOTIDE SEQUENCE</scope>
    <source>
        <strain evidence="2">UTEX 1559 mating type +</strain>
    </source>
</reference>
<accession>A0A6N0GXN1</accession>
<dbReference type="EMBL" id="MT040698">
    <property type="protein sequence ID" value="QKQ14706.1"/>
    <property type="molecule type" value="Genomic_DNA"/>
</dbReference>
<geneLocation type="mitochondrion" evidence="2"/>
<name>A0A6N0GXN1_ZYGCR</name>